<organism evidence="3 4">
    <name type="scientific">Streptomyces boncukensis</name>
    <dbReference type="NCBI Taxonomy" id="2711219"/>
    <lineage>
        <taxon>Bacteria</taxon>
        <taxon>Bacillati</taxon>
        <taxon>Actinomycetota</taxon>
        <taxon>Actinomycetes</taxon>
        <taxon>Kitasatosporales</taxon>
        <taxon>Streptomycetaceae</taxon>
        <taxon>Streptomyces</taxon>
    </lineage>
</organism>
<dbReference type="RefSeq" id="WP_165298954.1">
    <property type="nucleotide sequence ID" value="NZ_JAAKZZ010000105.1"/>
</dbReference>
<feature type="domain" description="ABC-type glycine betaine transport system substrate-binding" evidence="2">
    <location>
        <begin position="36"/>
        <end position="305"/>
    </location>
</feature>
<feature type="chain" id="PRO_5026041480" evidence="1">
    <location>
        <begin position="26"/>
        <end position="315"/>
    </location>
</feature>
<reference evidence="3 4" key="1">
    <citation type="submission" date="2020-02" db="EMBL/GenBank/DDBJ databases">
        <title>Whole-genome analyses of novel actinobacteria.</title>
        <authorList>
            <person name="Sahin N."/>
            <person name="Tatar D."/>
        </authorList>
    </citation>
    <scope>NUCLEOTIDE SEQUENCE [LARGE SCALE GENOMIC DNA]</scope>
    <source>
        <strain evidence="3 4">SB3404</strain>
    </source>
</reference>
<dbReference type="EMBL" id="JAAKZZ010000105">
    <property type="protein sequence ID" value="NGO69261.1"/>
    <property type="molecule type" value="Genomic_DNA"/>
</dbReference>
<evidence type="ECO:0000313" key="3">
    <source>
        <dbReference type="EMBL" id="NGO69261.1"/>
    </source>
</evidence>
<dbReference type="AlphaFoldDB" id="A0A6G4WXT8"/>
<protein>
    <submittedName>
        <fullName evidence="3">Glycine/betaine ABC transporter substrate-binding protein</fullName>
    </submittedName>
</protein>
<dbReference type="Gene3D" id="3.40.190.100">
    <property type="entry name" value="Glycine betaine-binding periplasmic protein, domain 2"/>
    <property type="match status" value="1"/>
</dbReference>
<dbReference type="SUPFAM" id="SSF53850">
    <property type="entry name" value="Periplasmic binding protein-like II"/>
    <property type="match status" value="1"/>
</dbReference>
<comment type="caution">
    <text evidence="3">The sequence shown here is derived from an EMBL/GenBank/DDBJ whole genome shotgun (WGS) entry which is preliminary data.</text>
</comment>
<name>A0A6G4WXT8_9ACTN</name>
<dbReference type="GO" id="GO:0022857">
    <property type="term" value="F:transmembrane transporter activity"/>
    <property type="evidence" value="ECO:0007669"/>
    <property type="project" value="InterPro"/>
</dbReference>
<accession>A0A6G4WXT8</accession>
<dbReference type="Proteomes" id="UP000477722">
    <property type="component" value="Unassembled WGS sequence"/>
</dbReference>
<feature type="signal peptide" evidence="1">
    <location>
        <begin position="1"/>
        <end position="25"/>
    </location>
</feature>
<proteinExistence type="predicted"/>
<keyword evidence="4" id="KW-1185">Reference proteome</keyword>
<evidence type="ECO:0000256" key="1">
    <source>
        <dbReference type="SAM" id="SignalP"/>
    </source>
</evidence>
<evidence type="ECO:0000313" key="4">
    <source>
        <dbReference type="Proteomes" id="UP000477722"/>
    </source>
</evidence>
<dbReference type="Pfam" id="PF04069">
    <property type="entry name" value="OpuAC"/>
    <property type="match status" value="1"/>
</dbReference>
<keyword evidence="1" id="KW-0732">Signal</keyword>
<sequence length="315" mass="35165">MKKRILHTAAAVTGVTAMLTISACAADTDKGSGDGKEVTIAQPAWAGAEANVAVAKKLLEDELDVKVKVQQMDEAKAFQAANDNDVQAILEDWDGNPKEVKRYVDDKKTVVGAGTIGVQGHIGWYVPTYYAKQHPEVKTWEGLNKLWKDFKTTESKGKGQFMGAAPGYSQHDTGIIKNLNLNFTHVPSGTEDAQQAEIKRLYKQKKPFVTYWWTPQLLQNELDLTEVKLPKFTDGCNEPVSKAKCGYPTLDLKKFLNKEFADGGSDAAKFLKKMKWTTADQDKVVTYMKVDKMKPDAAAEKWVKENKSTWEKWVK</sequence>
<dbReference type="Gene3D" id="3.40.190.10">
    <property type="entry name" value="Periplasmic binding protein-like II"/>
    <property type="match status" value="1"/>
</dbReference>
<gene>
    <name evidence="3" type="ORF">G5C65_13025</name>
</gene>
<dbReference type="InterPro" id="IPR007210">
    <property type="entry name" value="ABC_Gly_betaine_transp_sub-bd"/>
</dbReference>
<evidence type="ECO:0000259" key="2">
    <source>
        <dbReference type="Pfam" id="PF04069"/>
    </source>
</evidence>
<dbReference type="GO" id="GO:0043190">
    <property type="term" value="C:ATP-binding cassette (ABC) transporter complex"/>
    <property type="evidence" value="ECO:0007669"/>
    <property type="project" value="InterPro"/>
</dbReference>
<dbReference type="PROSITE" id="PS51257">
    <property type="entry name" value="PROKAR_LIPOPROTEIN"/>
    <property type="match status" value="1"/>
</dbReference>